<dbReference type="InterPro" id="IPR002130">
    <property type="entry name" value="Cyclophilin-type_PPIase_dom"/>
</dbReference>
<comment type="function">
    <text evidence="1 5">PPIases accelerate the folding of proteins. It catalyzes the cis-trans isomerization of proline imidic peptide bonds in oligopeptides.</text>
</comment>
<dbReference type="PROSITE" id="PS00170">
    <property type="entry name" value="CSA_PPIASE_1"/>
    <property type="match status" value="1"/>
</dbReference>
<dbReference type="PIRSF" id="PIRSF001467">
    <property type="entry name" value="Peptidylpro_ismrse"/>
    <property type="match status" value="1"/>
</dbReference>
<dbReference type="Proteomes" id="UP000185544">
    <property type="component" value="Chromosome"/>
</dbReference>
<proteinExistence type="inferred from homology"/>
<dbReference type="AlphaFoldDB" id="A0A1L6MZE1"/>
<dbReference type="EMBL" id="CP016908">
    <property type="protein sequence ID" value="APS00913.1"/>
    <property type="molecule type" value="Genomic_DNA"/>
</dbReference>
<evidence type="ECO:0000259" key="6">
    <source>
        <dbReference type="PROSITE" id="PS50072"/>
    </source>
</evidence>
<dbReference type="InterPro" id="IPR044666">
    <property type="entry name" value="Cyclophilin_A-like"/>
</dbReference>
<accession>A0A1L6MZE1</accession>
<evidence type="ECO:0000256" key="4">
    <source>
        <dbReference type="ARBA" id="ARBA00023235"/>
    </source>
</evidence>
<comment type="similarity">
    <text evidence="2 5">Belongs to the cyclophilin-type PPIase family.</text>
</comment>
<dbReference type="InterPro" id="IPR020892">
    <property type="entry name" value="Cyclophilin-type_PPIase_CS"/>
</dbReference>
<evidence type="ECO:0000256" key="1">
    <source>
        <dbReference type="ARBA" id="ARBA00002388"/>
    </source>
</evidence>
<organism evidence="7 8">
    <name type="scientific">Pajaroellobacter abortibovis</name>
    <dbReference type="NCBI Taxonomy" id="1882918"/>
    <lineage>
        <taxon>Bacteria</taxon>
        <taxon>Pseudomonadati</taxon>
        <taxon>Myxococcota</taxon>
        <taxon>Polyangia</taxon>
        <taxon>Polyangiales</taxon>
        <taxon>Polyangiaceae</taxon>
    </lineage>
</organism>
<dbReference type="STRING" id="1882918.BCY86_05930"/>
<dbReference type="EC" id="5.2.1.8" evidence="5"/>
<evidence type="ECO:0000256" key="2">
    <source>
        <dbReference type="ARBA" id="ARBA00007365"/>
    </source>
</evidence>
<dbReference type="SUPFAM" id="SSF50891">
    <property type="entry name" value="Cyclophilin-like"/>
    <property type="match status" value="1"/>
</dbReference>
<dbReference type="Pfam" id="PF00160">
    <property type="entry name" value="Pro_isomerase"/>
    <property type="match status" value="1"/>
</dbReference>
<dbReference type="KEGG" id="pabo:BCY86_05930"/>
<dbReference type="GO" id="GO:0003755">
    <property type="term" value="F:peptidyl-prolyl cis-trans isomerase activity"/>
    <property type="evidence" value="ECO:0007669"/>
    <property type="project" value="UniProtKB-UniRule"/>
</dbReference>
<dbReference type="Gene3D" id="2.40.100.10">
    <property type="entry name" value="Cyclophilin-like"/>
    <property type="match status" value="1"/>
</dbReference>
<protein>
    <recommendedName>
        <fullName evidence="5">Peptidyl-prolyl cis-trans isomerase</fullName>
        <shortName evidence="5">PPIase</shortName>
        <ecNumber evidence="5">5.2.1.8</ecNumber>
    </recommendedName>
</protein>
<dbReference type="CDD" id="cd00317">
    <property type="entry name" value="cyclophilin"/>
    <property type="match status" value="1"/>
</dbReference>
<dbReference type="PANTHER" id="PTHR45625">
    <property type="entry name" value="PEPTIDYL-PROLYL CIS-TRANS ISOMERASE-RELATED"/>
    <property type="match status" value="1"/>
</dbReference>
<evidence type="ECO:0000313" key="7">
    <source>
        <dbReference type="EMBL" id="APS00913.1"/>
    </source>
</evidence>
<reference evidence="7 8" key="1">
    <citation type="submission" date="2016-08" db="EMBL/GenBank/DDBJ databases">
        <title>Identification and validation of antigenic proteins from Pajaroellobacter abortibovis using de-novo genome sequence assembly and reverse vaccinology.</title>
        <authorList>
            <person name="Welly B.T."/>
            <person name="Miller M.R."/>
            <person name="Stott J.L."/>
            <person name="Blanchard M.T."/>
            <person name="Islas-Trejo A.D."/>
            <person name="O'Rourke S.M."/>
            <person name="Young A.E."/>
            <person name="Medrano J.F."/>
            <person name="Van Eenennaam A.L."/>
        </authorList>
    </citation>
    <scope>NUCLEOTIDE SEQUENCE [LARGE SCALE GENOMIC DNA]</scope>
    <source>
        <strain evidence="7 8">BTF92-0548A/99-0131</strain>
    </source>
</reference>
<dbReference type="PANTHER" id="PTHR45625:SF4">
    <property type="entry name" value="PEPTIDYLPROLYL ISOMERASE DOMAIN AND WD REPEAT-CONTAINING PROTEIN 1"/>
    <property type="match status" value="1"/>
</dbReference>
<dbReference type="PRINTS" id="PR00153">
    <property type="entry name" value="CSAPPISMRASE"/>
</dbReference>
<dbReference type="InterPro" id="IPR024936">
    <property type="entry name" value="Cyclophilin-type_PPIase"/>
</dbReference>
<evidence type="ECO:0000256" key="3">
    <source>
        <dbReference type="ARBA" id="ARBA00023110"/>
    </source>
</evidence>
<keyword evidence="3 5" id="KW-0697">Rotamase</keyword>
<comment type="catalytic activity">
    <reaction evidence="5">
        <text>[protein]-peptidylproline (omega=180) = [protein]-peptidylproline (omega=0)</text>
        <dbReference type="Rhea" id="RHEA:16237"/>
        <dbReference type="Rhea" id="RHEA-COMP:10747"/>
        <dbReference type="Rhea" id="RHEA-COMP:10748"/>
        <dbReference type="ChEBI" id="CHEBI:83833"/>
        <dbReference type="ChEBI" id="CHEBI:83834"/>
        <dbReference type="EC" id="5.2.1.8"/>
    </reaction>
</comment>
<dbReference type="PROSITE" id="PS50072">
    <property type="entry name" value="CSA_PPIASE_2"/>
    <property type="match status" value="1"/>
</dbReference>
<dbReference type="InterPro" id="IPR029000">
    <property type="entry name" value="Cyclophilin-like_dom_sf"/>
</dbReference>
<gene>
    <name evidence="7" type="ORF">BCY86_05930</name>
</gene>
<evidence type="ECO:0000256" key="5">
    <source>
        <dbReference type="RuleBase" id="RU363019"/>
    </source>
</evidence>
<evidence type="ECO:0000313" key="8">
    <source>
        <dbReference type="Proteomes" id="UP000185544"/>
    </source>
</evidence>
<dbReference type="GO" id="GO:0006457">
    <property type="term" value="P:protein folding"/>
    <property type="evidence" value="ECO:0007669"/>
    <property type="project" value="InterPro"/>
</dbReference>
<keyword evidence="8" id="KW-1185">Reference proteome</keyword>
<feature type="domain" description="PPIase cyclophilin-type" evidence="6">
    <location>
        <begin position="1"/>
        <end position="155"/>
    </location>
</feature>
<sequence>MECQLYEDKASNAVANFVGLARGIRLWRDPVSKQWVKKPAYDGTTFHRVIKDFMVQGGDPKGDGTGDPGYVIDDEIWPGAKHDRPGLLCMANRGPNTNGAQFFITHKAATHLDGGYTIFGECVDKESLQALDRIATTPVKGSSPITPVKIEKIVITRGTPRSSS</sequence>
<keyword evidence="4 5" id="KW-0413">Isomerase</keyword>
<name>A0A1L6MZE1_9BACT</name>